<gene>
    <name evidence="2" type="primary">Necator_chrI.g2854</name>
    <name evidence="2" type="ORF">RB195_006726</name>
</gene>
<comment type="caution">
    <text evidence="2">The sequence shown here is derived from an EMBL/GenBank/DDBJ whole genome shotgun (WGS) entry which is preliminary data.</text>
</comment>
<organism evidence="2 3">
    <name type="scientific">Necator americanus</name>
    <name type="common">Human hookworm</name>
    <dbReference type="NCBI Taxonomy" id="51031"/>
    <lineage>
        <taxon>Eukaryota</taxon>
        <taxon>Metazoa</taxon>
        <taxon>Ecdysozoa</taxon>
        <taxon>Nematoda</taxon>
        <taxon>Chromadorea</taxon>
        <taxon>Rhabditida</taxon>
        <taxon>Rhabditina</taxon>
        <taxon>Rhabditomorpha</taxon>
        <taxon>Strongyloidea</taxon>
        <taxon>Ancylostomatidae</taxon>
        <taxon>Bunostominae</taxon>
        <taxon>Necator</taxon>
    </lineage>
</organism>
<feature type="region of interest" description="Disordered" evidence="1">
    <location>
        <begin position="78"/>
        <end position="102"/>
    </location>
</feature>
<accession>A0ABR1BXM3</accession>
<dbReference type="Proteomes" id="UP001303046">
    <property type="component" value="Unassembled WGS sequence"/>
</dbReference>
<name>A0ABR1BXM3_NECAM</name>
<protein>
    <recommendedName>
        <fullName evidence="4">Kunitz/Bovine pancreatic trypsin inhibitor domain protein</fullName>
    </recommendedName>
</protein>
<reference evidence="2 3" key="1">
    <citation type="submission" date="2023-08" db="EMBL/GenBank/DDBJ databases">
        <title>A Necator americanus chromosomal reference genome.</title>
        <authorList>
            <person name="Ilik V."/>
            <person name="Petrzelkova K.J."/>
            <person name="Pardy F."/>
            <person name="Fuh T."/>
            <person name="Niatou-Singa F.S."/>
            <person name="Gouil Q."/>
            <person name="Baker L."/>
            <person name="Ritchie M.E."/>
            <person name="Jex A.R."/>
            <person name="Gazzola D."/>
            <person name="Li H."/>
            <person name="Toshio Fujiwara R."/>
            <person name="Zhan B."/>
            <person name="Aroian R.V."/>
            <person name="Pafco B."/>
            <person name="Schwarz E.M."/>
        </authorList>
    </citation>
    <scope>NUCLEOTIDE SEQUENCE [LARGE SCALE GENOMIC DNA]</scope>
    <source>
        <strain evidence="2 3">Aroian</strain>
        <tissue evidence="2">Whole animal</tissue>
    </source>
</reference>
<dbReference type="EMBL" id="JAVFWL010000001">
    <property type="protein sequence ID" value="KAK6729843.1"/>
    <property type="molecule type" value="Genomic_DNA"/>
</dbReference>
<feature type="compositionally biased region" description="Polar residues" evidence="1">
    <location>
        <begin position="91"/>
        <end position="102"/>
    </location>
</feature>
<keyword evidence="3" id="KW-1185">Reference proteome</keyword>
<evidence type="ECO:0000256" key="1">
    <source>
        <dbReference type="SAM" id="MobiDB-lite"/>
    </source>
</evidence>
<evidence type="ECO:0000313" key="2">
    <source>
        <dbReference type="EMBL" id="KAK6729843.1"/>
    </source>
</evidence>
<sequence>MAFVFNLTPECGGEPSAKVLYGGPRDKCCSIKHSGCNTGFKWMLHPRNKCSSSPLDNGFGGAFDTERSRKMAEEQMPNVKFGGLQKRRQQCDNGTSAGSIPR</sequence>
<evidence type="ECO:0000313" key="3">
    <source>
        <dbReference type="Proteomes" id="UP001303046"/>
    </source>
</evidence>
<evidence type="ECO:0008006" key="4">
    <source>
        <dbReference type="Google" id="ProtNLM"/>
    </source>
</evidence>
<proteinExistence type="predicted"/>